<dbReference type="OrthoDB" id="1933455at2759"/>
<dbReference type="OMA" id="YFDDKRW"/>
<evidence type="ECO:0000256" key="2">
    <source>
        <dbReference type="ARBA" id="ARBA00022490"/>
    </source>
</evidence>
<feature type="region of interest" description="Disordered" evidence="7">
    <location>
        <begin position="1"/>
        <end position="36"/>
    </location>
</feature>
<evidence type="ECO:0000256" key="1">
    <source>
        <dbReference type="ARBA" id="ARBA00004496"/>
    </source>
</evidence>
<dbReference type="GO" id="GO:0034657">
    <property type="term" value="C:GID complex"/>
    <property type="evidence" value="ECO:0000318"/>
    <property type="project" value="GO_Central"/>
</dbReference>
<dbReference type="STRING" id="4097.A0A1S4CWM1"/>
<evidence type="ECO:0000256" key="4">
    <source>
        <dbReference type="ARBA" id="ARBA00022771"/>
    </source>
</evidence>
<dbReference type="InterPro" id="IPR006595">
    <property type="entry name" value="CTLH_C"/>
</dbReference>
<dbReference type="GO" id="GO:0008270">
    <property type="term" value="F:zinc ion binding"/>
    <property type="evidence" value="ECO:0007669"/>
    <property type="project" value="UniProtKB-KW"/>
</dbReference>
<dbReference type="AlphaFoldDB" id="A0A1S4CWM1"/>
<dbReference type="SMART" id="SM00757">
    <property type="entry name" value="CRA"/>
    <property type="match status" value="1"/>
</dbReference>
<reference evidence="11" key="2">
    <citation type="submission" date="2025-08" db="UniProtKB">
        <authorList>
            <consortium name="RefSeq"/>
        </authorList>
    </citation>
    <scope>IDENTIFICATION</scope>
    <source>
        <tissue evidence="11">Leaf</tissue>
    </source>
</reference>
<dbReference type="Pfam" id="PF10607">
    <property type="entry name" value="CTLH"/>
    <property type="match status" value="1"/>
</dbReference>
<dbReference type="PROSITE" id="PS51867">
    <property type="entry name" value="ZF_RING_GID"/>
    <property type="match status" value="1"/>
</dbReference>
<evidence type="ECO:0000256" key="6">
    <source>
        <dbReference type="PROSITE-ProRule" id="PRU01215"/>
    </source>
</evidence>
<keyword evidence="2" id="KW-0963">Cytoplasm</keyword>
<dbReference type="PaxDb" id="4097-A0A1S4CWM1"/>
<evidence type="ECO:0000259" key="8">
    <source>
        <dbReference type="PROSITE" id="PS50897"/>
    </source>
</evidence>
<protein>
    <submittedName>
        <fullName evidence="11">Macrophage erythroblast attacher</fullName>
    </submittedName>
    <submittedName>
        <fullName evidence="11">Protein MAEA homolog</fullName>
    </submittedName>
</protein>
<evidence type="ECO:0000256" key="7">
    <source>
        <dbReference type="SAM" id="MobiDB-lite"/>
    </source>
</evidence>
<dbReference type="InterPro" id="IPR027370">
    <property type="entry name" value="Znf-RING_euk"/>
</dbReference>
<feature type="compositionally biased region" description="Low complexity" evidence="7">
    <location>
        <begin position="10"/>
        <end position="30"/>
    </location>
</feature>
<evidence type="ECO:0000259" key="9">
    <source>
        <dbReference type="PROSITE" id="PS51867"/>
    </source>
</evidence>
<dbReference type="GO" id="GO:0005737">
    <property type="term" value="C:cytoplasm"/>
    <property type="evidence" value="ECO:0000318"/>
    <property type="project" value="GO_Central"/>
</dbReference>
<dbReference type="InterPro" id="IPR013144">
    <property type="entry name" value="CRA_dom"/>
</dbReference>
<accession>A0A1S4CWM1</accession>
<dbReference type="GO" id="GO:0005634">
    <property type="term" value="C:nucleus"/>
    <property type="evidence" value="ECO:0000318"/>
    <property type="project" value="GO_Central"/>
</dbReference>
<dbReference type="GO" id="GO:0061630">
    <property type="term" value="F:ubiquitin protein ligase activity"/>
    <property type="evidence" value="ECO:0007669"/>
    <property type="project" value="InterPro"/>
</dbReference>
<dbReference type="SMART" id="SM00668">
    <property type="entry name" value="CTLH"/>
    <property type="match status" value="1"/>
</dbReference>
<keyword evidence="4 6" id="KW-0863">Zinc-finger</keyword>
<comment type="subcellular location">
    <subcellularLocation>
        <location evidence="1">Cytoplasm</location>
    </subcellularLocation>
</comment>
<sequence>MEMETIPNGSSPTSTTSSTAVTPTAVTPTSGISPNAPSSKLNQLSESLKLEHQFLRVPFEHYKKTIRSNHRIVEKEVSAVISGVSDAAAATDSVMSRDDAVNRLNSLVSRLQGLKRKLEEGSRIENLQAQRCRARLDHLESADPENLSDWNDTRLKRILVDYMLRMSYYDTAMKLAESSNIQDLVDVDVFHEAKKVIDALQNKEVTPALAWCADNKSRLKKSKSKFEFQLRLQEFIELVRAENMMRAITYARKYLAPWGSTHMKELQRVLATLAFKSNTECATYKALFEPKQWDYLIDQFKQEFCKLYGMTLEPLLNIYLQAGLSALKTPFCYEDDCTKEDPLSQESFRKLATPLPYSKQHHSKLVCYITKELMDTENPPLVLPNGYVYSTKALEEMAKRNDGRITCPRTGFTCNYTQLIKAYIS</sequence>
<dbReference type="InterPro" id="IPR006594">
    <property type="entry name" value="LisH"/>
</dbReference>
<feature type="domain" description="RING-Gid-type" evidence="9">
    <location>
        <begin position="337"/>
        <end position="410"/>
    </location>
</feature>
<dbReference type="SUPFAM" id="SSF57850">
    <property type="entry name" value="RING/U-box"/>
    <property type="match status" value="1"/>
</dbReference>
<feature type="zinc finger region" description="RING-Gid-type" evidence="6">
    <location>
        <begin position="337"/>
        <end position="410"/>
    </location>
</feature>
<gene>
    <name evidence="11" type="primary">LOC107823425</name>
</gene>
<dbReference type="PROSITE" id="PS50896">
    <property type="entry name" value="LISH"/>
    <property type="match status" value="1"/>
</dbReference>
<evidence type="ECO:0000313" key="11">
    <source>
        <dbReference type="RefSeq" id="XP_016505550.1"/>
    </source>
</evidence>
<dbReference type="Pfam" id="PF13445">
    <property type="entry name" value="zf-RING_UBOX"/>
    <property type="match status" value="1"/>
</dbReference>
<dbReference type="InterPro" id="IPR024964">
    <property type="entry name" value="CTLH/CRA"/>
</dbReference>
<dbReference type="PANTHER" id="PTHR12170:SF2">
    <property type="entry name" value="E3 UBIQUITIN-PROTEIN TRANSFERASE MAEA"/>
    <property type="match status" value="1"/>
</dbReference>
<feature type="domain" description="CTLH" evidence="8">
    <location>
        <begin position="189"/>
        <end position="246"/>
    </location>
</feature>
<keyword evidence="10" id="KW-1185">Reference proteome</keyword>
<keyword evidence="5" id="KW-0862">Zinc</keyword>
<dbReference type="Proteomes" id="UP000790787">
    <property type="component" value="Chromosome 23"/>
</dbReference>
<keyword evidence="3" id="KW-0479">Metal-binding</keyword>
<name>A0A1S4CWM1_TOBAC</name>
<dbReference type="CDD" id="cd16659">
    <property type="entry name" value="RING-Ubox_Emp"/>
    <property type="match status" value="1"/>
</dbReference>
<dbReference type="InterPro" id="IPR044063">
    <property type="entry name" value="ZF_RING_GID"/>
</dbReference>
<dbReference type="PANTHER" id="PTHR12170">
    <property type="entry name" value="MACROPHAGE ERYTHROBLAST ATTACHER-RELATED"/>
    <property type="match status" value="1"/>
</dbReference>
<reference evidence="10" key="1">
    <citation type="journal article" date="2014" name="Nat. Commun.">
        <title>The tobacco genome sequence and its comparison with those of tomato and potato.</title>
        <authorList>
            <person name="Sierro N."/>
            <person name="Battey J.N."/>
            <person name="Ouadi S."/>
            <person name="Bakaher N."/>
            <person name="Bovet L."/>
            <person name="Willig A."/>
            <person name="Goepfert S."/>
            <person name="Peitsch M.C."/>
            <person name="Ivanov N.V."/>
        </authorList>
    </citation>
    <scope>NUCLEOTIDE SEQUENCE [LARGE SCALE GENOMIC DNA]</scope>
</reference>
<evidence type="ECO:0000256" key="5">
    <source>
        <dbReference type="ARBA" id="ARBA00022833"/>
    </source>
</evidence>
<dbReference type="KEGG" id="nta:107823425"/>
<dbReference type="GO" id="GO:0043161">
    <property type="term" value="P:proteasome-mediated ubiquitin-dependent protein catabolic process"/>
    <property type="evidence" value="ECO:0000318"/>
    <property type="project" value="GO_Central"/>
</dbReference>
<dbReference type="PROSITE" id="PS50897">
    <property type="entry name" value="CTLH"/>
    <property type="match status" value="1"/>
</dbReference>
<dbReference type="RefSeq" id="XP_016505550.1">
    <property type="nucleotide sequence ID" value="XM_016650064.1"/>
</dbReference>
<dbReference type="GeneID" id="107823425"/>
<organism evidence="10 11">
    <name type="scientific">Nicotiana tabacum</name>
    <name type="common">Common tobacco</name>
    <dbReference type="NCBI Taxonomy" id="4097"/>
    <lineage>
        <taxon>Eukaryota</taxon>
        <taxon>Viridiplantae</taxon>
        <taxon>Streptophyta</taxon>
        <taxon>Embryophyta</taxon>
        <taxon>Tracheophyta</taxon>
        <taxon>Spermatophyta</taxon>
        <taxon>Magnoliopsida</taxon>
        <taxon>eudicotyledons</taxon>
        <taxon>Gunneridae</taxon>
        <taxon>Pentapetalae</taxon>
        <taxon>asterids</taxon>
        <taxon>lamiids</taxon>
        <taxon>Solanales</taxon>
        <taxon>Solanaceae</taxon>
        <taxon>Nicotianoideae</taxon>
        <taxon>Nicotianeae</taxon>
        <taxon>Nicotiana</taxon>
    </lineage>
</organism>
<dbReference type="InterPro" id="IPR045098">
    <property type="entry name" value="Fyv10_fam"/>
</dbReference>
<proteinExistence type="predicted"/>
<evidence type="ECO:0000313" key="10">
    <source>
        <dbReference type="Proteomes" id="UP000790787"/>
    </source>
</evidence>
<dbReference type="RefSeq" id="XP_016505550.1">
    <property type="nucleotide sequence ID" value="XM_016650064.2"/>
</dbReference>
<evidence type="ECO:0000256" key="3">
    <source>
        <dbReference type="ARBA" id="ARBA00022723"/>
    </source>
</evidence>